<dbReference type="InterPro" id="IPR005129">
    <property type="entry name" value="GTPase_ArgK"/>
</dbReference>
<protein>
    <submittedName>
        <fullName evidence="3">Unannotated protein</fullName>
    </submittedName>
</protein>
<evidence type="ECO:0000256" key="1">
    <source>
        <dbReference type="ARBA" id="ARBA00009625"/>
    </source>
</evidence>
<dbReference type="NCBIfam" id="TIGR00750">
    <property type="entry name" value="lao"/>
    <property type="match status" value="1"/>
</dbReference>
<accession>A0A6J6IMI9</accession>
<evidence type="ECO:0000313" key="3">
    <source>
        <dbReference type="EMBL" id="CAB4625720.1"/>
    </source>
</evidence>
<dbReference type="NCBIfam" id="NF006958">
    <property type="entry name" value="PRK09435.1"/>
    <property type="match status" value="1"/>
</dbReference>
<dbReference type="PANTHER" id="PTHR23408">
    <property type="entry name" value="METHYLMALONYL-COA MUTASE"/>
    <property type="match status" value="1"/>
</dbReference>
<dbReference type="Gene3D" id="3.40.50.300">
    <property type="entry name" value="P-loop containing nucleotide triphosphate hydrolases"/>
    <property type="match status" value="1"/>
</dbReference>
<dbReference type="Gene3D" id="1.20.5.170">
    <property type="match status" value="1"/>
</dbReference>
<dbReference type="PANTHER" id="PTHR23408:SF3">
    <property type="entry name" value="METHYLMALONIC ACIDURIA TYPE A PROTEIN, MITOCHONDRIAL"/>
    <property type="match status" value="1"/>
</dbReference>
<feature type="domain" description="AAA+ ATPase" evidence="2">
    <location>
        <begin position="54"/>
        <end position="226"/>
    </location>
</feature>
<dbReference type="Gene3D" id="1.10.287.130">
    <property type="match status" value="1"/>
</dbReference>
<dbReference type="InterPro" id="IPR027417">
    <property type="entry name" value="P-loop_NTPase"/>
</dbReference>
<dbReference type="SMART" id="SM00382">
    <property type="entry name" value="AAA"/>
    <property type="match status" value="1"/>
</dbReference>
<dbReference type="Pfam" id="PF03308">
    <property type="entry name" value="MeaB"/>
    <property type="match status" value="1"/>
</dbReference>
<comment type="similarity">
    <text evidence="1">Belongs to the SIMIBI class G3E GTPase family. ArgK/MeaB subfamily.</text>
</comment>
<name>A0A6J6IMI9_9ZZZZ</name>
<proteinExistence type="inferred from homology"/>
<dbReference type="EMBL" id="CAFBRD010000086">
    <property type="protein sequence ID" value="CAB5078145.1"/>
    <property type="molecule type" value="Genomic_DNA"/>
</dbReference>
<dbReference type="SUPFAM" id="SSF52540">
    <property type="entry name" value="P-loop containing nucleoside triphosphate hydrolases"/>
    <property type="match status" value="1"/>
</dbReference>
<dbReference type="GO" id="GO:0003924">
    <property type="term" value="F:GTPase activity"/>
    <property type="evidence" value="ECO:0007669"/>
    <property type="project" value="InterPro"/>
</dbReference>
<dbReference type="AlphaFoldDB" id="A0A6J6IMI9"/>
<dbReference type="GO" id="GO:0005525">
    <property type="term" value="F:GTP binding"/>
    <property type="evidence" value="ECO:0007669"/>
    <property type="project" value="InterPro"/>
</dbReference>
<organism evidence="3">
    <name type="scientific">freshwater metagenome</name>
    <dbReference type="NCBI Taxonomy" id="449393"/>
    <lineage>
        <taxon>unclassified sequences</taxon>
        <taxon>metagenomes</taxon>
        <taxon>ecological metagenomes</taxon>
    </lineage>
</organism>
<gene>
    <name evidence="3" type="ORF">UFOPK1906_01158</name>
    <name evidence="4" type="ORF">UFOPK4371_01368</name>
</gene>
<sequence length="332" mass="34712">MTDPAEDAVSLIEGIRSGDRRSLARAITFAESTRPEHRVIADAVLEAVLPSTGNAVRVGISGPPGVGKSTFIEAIGNHIISQGLRLAVLAVDPSSRLTGGSILGDKTRMGELANQPNAFIRPSPGGTQLGGVARRTREAMLLCEAAGFDVVIVETIGVGQSEVAVSDMVDLFALLVSPGGGDELQGIKRGIMELADLVIVNKADGDLAAAAARTRGDYASAVHLLRPKWNTWATEVLACSALNGVGVSEVWDAVMLFRSTVTANGELLEARSAQATAWLWSEIGDTLLERFRADLHVAGLLPEIESAVSGGRVTPAKAALQLLQAFGTTETD</sequence>
<dbReference type="EMBL" id="CAEZVC010000071">
    <property type="protein sequence ID" value="CAB4625720.1"/>
    <property type="molecule type" value="Genomic_DNA"/>
</dbReference>
<dbReference type="InterPro" id="IPR003593">
    <property type="entry name" value="AAA+_ATPase"/>
</dbReference>
<dbReference type="CDD" id="cd03114">
    <property type="entry name" value="MMAA-like"/>
    <property type="match status" value="1"/>
</dbReference>
<dbReference type="GO" id="GO:0005737">
    <property type="term" value="C:cytoplasm"/>
    <property type="evidence" value="ECO:0007669"/>
    <property type="project" value="TreeGrafter"/>
</dbReference>
<reference evidence="3" key="1">
    <citation type="submission" date="2020-05" db="EMBL/GenBank/DDBJ databases">
        <authorList>
            <person name="Chiriac C."/>
            <person name="Salcher M."/>
            <person name="Ghai R."/>
            <person name="Kavagutti S V."/>
        </authorList>
    </citation>
    <scope>NUCLEOTIDE SEQUENCE</scope>
</reference>
<evidence type="ECO:0000313" key="4">
    <source>
        <dbReference type="EMBL" id="CAB5078145.1"/>
    </source>
</evidence>
<evidence type="ECO:0000259" key="2">
    <source>
        <dbReference type="SMART" id="SM00382"/>
    </source>
</evidence>